<dbReference type="Gramene" id="PRQ22635">
    <property type="protein sequence ID" value="PRQ22635"/>
    <property type="gene ID" value="RchiOBHm_Chr6g0252441"/>
</dbReference>
<evidence type="ECO:0000256" key="6">
    <source>
        <dbReference type="ARBA" id="ARBA00023008"/>
    </source>
</evidence>
<evidence type="ECO:0000313" key="8">
    <source>
        <dbReference type="EMBL" id="PRQ22635.1"/>
    </source>
</evidence>
<comment type="similarity">
    <text evidence="2">Belongs to the multicopper oxidase family.</text>
</comment>
<dbReference type="GO" id="GO:0052716">
    <property type="term" value="F:hydroquinone:oxygen oxidoreductase activity"/>
    <property type="evidence" value="ECO:0007669"/>
    <property type="project" value="UniProtKB-EC"/>
</dbReference>
<keyword evidence="6" id="KW-0186">Copper</keyword>
<comment type="caution">
    <text evidence="8">The sequence shown here is derived from an EMBL/GenBank/DDBJ whole genome shotgun (WGS) entry which is preliminary data.</text>
</comment>
<dbReference type="PANTHER" id="PTHR11709">
    <property type="entry name" value="MULTI-COPPER OXIDASE"/>
    <property type="match status" value="1"/>
</dbReference>
<dbReference type="Gene3D" id="2.60.40.420">
    <property type="entry name" value="Cupredoxins - blue copper proteins"/>
    <property type="match status" value="2"/>
</dbReference>
<keyword evidence="3" id="KW-0964">Secreted</keyword>
<dbReference type="InterPro" id="IPR002355">
    <property type="entry name" value="Cu_oxidase_Cu_BS"/>
</dbReference>
<dbReference type="InterPro" id="IPR008972">
    <property type="entry name" value="Cupredoxin"/>
</dbReference>
<feature type="domain" description="Plastocyanin-like" evidence="7">
    <location>
        <begin position="44"/>
        <end position="77"/>
    </location>
</feature>
<dbReference type="SUPFAM" id="SSF49503">
    <property type="entry name" value="Cupredoxins"/>
    <property type="match status" value="1"/>
</dbReference>
<organism evidence="8 9">
    <name type="scientific">Rosa chinensis</name>
    <name type="common">China rose</name>
    <dbReference type="NCBI Taxonomy" id="74649"/>
    <lineage>
        <taxon>Eukaryota</taxon>
        <taxon>Viridiplantae</taxon>
        <taxon>Streptophyta</taxon>
        <taxon>Embryophyta</taxon>
        <taxon>Tracheophyta</taxon>
        <taxon>Spermatophyta</taxon>
        <taxon>Magnoliopsida</taxon>
        <taxon>eudicotyledons</taxon>
        <taxon>Gunneridae</taxon>
        <taxon>Pentapetalae</taxon>
        <taxon>rosids</taxon>
        <taxon>fabids</taxon>
        <taxon>Rosales</taxon>
        <taxon>Rosaceae</taxon>
        <taxon>Rosoideae</taxon>
        <taxon>Rosoideae incertae sedis</taxon>
        <taxon>Rosa</taxon>
    </lineage>
</organism>
<dbReference type="Pfam" id="PF07731">
    <property type="entry name" value="Cu-oxidase_2"/>
    <property type="match status" value="2"/>
</dbReference>
<dbReference type="PROSITE" id="PS00080">
    <property type="entry name" value="MULTICOPPER_OXIDASE2"/>
    <property type="match status" value="1"/>
</dbReference>
<dbReference type="STRING" id="74649.A0A2P6PL25"/>
<dbReference type="GO" id="GO:0005507">
    <property type="term" value="F:copper ion binding"/>
    <property type="evidence" value="ECO:0007669"/>
    <property type="project" value="InterPro"/>
</dbReference>
<comment type="subcellular location">
    <subcellularLocation>
        <location evidence="1">Secreted</location>
    </subcellularLocation>
</comment>
<accession>A0A2P6PL25</accession>
<protein>
    <submittedName>
        <fullName evidence="8">Putative laccase</fullName>
        <ecNumber evidence="8">1.10.3.2</ecNumber>
    </submittedName>
</protein>
<dbReference type="EMBL" id="PDCK01000044">
    <property type="protein sequence ID" value="PRQ22635.1"/>
    <property type="molecule type" value="Genomic_DNA"/>
</dbReference>
<dbReference type="InterPro" id="IPR045087">
    <property type="entry name" value="Cu-oxidase_fam"/>
</dbReference>
<keyword evidence="8" id="KW-0560">Oxidoreductase</keyword>
<evidence type="ECO:0000256" key="3">
    <source>
        <dbReference type="ARBA" id="ARBA00022525"/>
    </source>
</evidence>
<feature type="domain" description="Plastocyanin-like" evidence="7">
    <location>
        <begin position="88"/>
        <end position="112"/>
    </location>
</feature>
<evidence type="ECO:0000256" key="4">
    <source>
        <dbReference type="ARBA" id="ARBA00022723"/>
    </source>
</evidence>
<dbReference type="GO" id="GO:0005576">
    <property type="term" value="C:extracellular region"/>
    <property type="evidence" value="ECO:0007669"/>
    <property type="project" value="UniProtKB-SubCell"/>
</dbReference>
<dbReference type="EC" id="1.10.3.2" evidence="8"/>
<dbReference type="Proteomes" id="UP000238479">
    <property type="component" value="Chromosome 6"/>
</dbReference>
<keyword evidence="5" id="KW-0677">Repeat</keyword>
<evidence type="ECO:0000259" key="7">
    <source>
        <dbReference type="Pfam" id="PF07731"/>
    </source>
</evidence>
<proteinExistence type="inferred from homology"/>
<reference evidence="8 9" key="1">
    <citation type="journal article" date="2018" name="Nat. Genet.">
        <title>The Rosa genome provides new insights in the design of modern roses.</title>
        <authorList>
            <person name="Bendahmane M."/>
        </authorList>
    </citation>
    <scope>NUCLEOTIDE SEQUENCE [LARGE SCALE GENOMIC DNA]</scope>
    <source>
        <strain evidence="9">cv. Old Blush</strain>
    </source>
</reference>
<keyword evidence="4" id="KW-0479">Metal-binding</keyword>
<dbReference type="InterPro" id="IPR011706">
    <property type="entry name" value="Cu-oxidase_C"/>
</dbReference>
<dbReference type="PANTHER" id="PTHR11709:SF261">
    <property type="entry name" value="LACCASE"/>
    <property type="match status" value="1"/>
</dbReference>
<dbReference type="AlphaFoldDB" id="A0A2P6PL25"/>
<name>A0A2P6PL25_ROSCH</name>
<evidence type="ECO:0000313" key="9">
    <source>
        <dbReference type="Proteomes" id="UP000238479"/>
    </source>
</evidence>
<evidence type="ECO:0000256" key="2">
    <source>
        <dbReference type="ARBA" id="ARBA00010609"/>
    </source>
</evidence>
<evidence type="ECO:0000256" key="1">
    <source>
        <dbReference type="ARBA" id="ARBA00004613"/>
    </source>
</evidence>
<evidence type="ECO:0000256" key="5">
    <source>
        <dbReference type="ARBA" id="ARBA00022737"/>
    </source>
</evidence>
<sequence>MMQEHKWGLHNGFPDQPPSYYNFTEETFVDNIVFTVQGTKVKLLNYNGSVNHPMHMHGYSFYVVGSGYGNYDDEDDPKGLILLILLKVWFWHCHFDRHLSWGMNTAFIVKNGGTSETNIRRPQLTCLHVSLTWILVSKTVTRIFYKKTEQLLFVCVYINSRSLRCSALQCVLG</sequence>
<keyword evidence="9" id="KW-1185">Reference proteome</keyword>
<gene>
    <name evidence="8" type="ORF">RchiOBHm_Chr6g0252441</name>
</gene>